<dbReference type="EMBL" id="VFQX01000034">
    <property type="protein sequence ID" value="KAF0977392.1"/>
    <property type="molecule type" value="Genomic_DNA"/>
</dbReference>
<organism evidence="1 2">
    <name type="scientific">Naegleria fowleri</name>
    <name type="common">Brain eating amoeba</name>
    <dbReference type="NCBI Taxonomy" id="5763"/>
    <lineage>
        <taxon>Eukaryota</taxon>
        <taxon>Discoba</taxon>
        <taxon>Heterolobosea</taxon>
        <taxon>Tetramitia</taxon>
        <taxon>Eutetramitia</taxon>
        <taxon>Vahlkampfiidae</taxon>
        <taxon>Naegleria</taxon>
    </lineage>
</organism>
<reference evidence="1 2" key="1">
    <citation type="journal article" date="2019" name="Sci. Rep.">
        <title>Nanopore sequencing improves the draft genome of the human pathogenic amoeba Naegleria fowleri.</title>
        <authorList>
            <person name="Liechti N."/>
            <person name="Schurch N."/>
            <person name="Bruggmann R."/>
            <person name="Wittwer M."/>
        </authorList>
    </citation>
    <scope>NUCLEOTIDE SEQUENCE [LARGE SCALE GENOMIC DNA]</scope>
    <source>
        <strain evidence="1 2">ATCC 30894</strain>
    </source>
</reference>
<dbReference type="AlphaFoldDB" id="A0A6A5BRS4"/>
<dbReference type="GeneID" id="68110602"/>
<comment type="caution">
    <text evidence="1">The sequence shown here is derived from an EMBL/GenBank/DDBJ whole genome shotgun (WGS) entry which is preliminary data.</text>
</comment>
<dbReference type="RefSeq" id="XP_044562105.1">
    <property type="nucleotide sequence ID" value="XM_044706682.1"/>
</dbReference>
<accession>A0A6A5BRS4</accession>
<proteinExistence type="predicted"/>
<dbReference type="VEuPathDB" id="AmoebaDB:NfTy_071730"/>
<evidence type="ECO:0000313" key="1">
    <source>
        <dbReference type="EMBL" id="KAF0977392.1"/>
    </source>
</evidence>
<gene>
    <name evidence="1" type="ORF">FDP41_003384</name>
</gene>
<dbReference type="Proteomes" id="UP000444721">
    <property type="component" value="Unassembled WGS sequence"/>
</dbReference>
<protein>
    <submittedName>
        <fullName evidence="1">Uncharacterized protein</fullName>
    </submittedName>
</protein>
<evidence type="ECO:0000313" key="2">
    <source>
        <dbReference type="Proteomes" id="UP000444721"/>
    </source>
</evidence>
<sequence length="89" mass="10715">MKTFNTSSDYDDSLDDDVMAFQRSLLKHLLNCYMWKEMDRVKSGHVLYDSIRKQYLKKQQDEKTKRKLSVDHLLNHSVNDIFLFHKAMM</sequence>
<name>A0A6A5BRS4_NAEFO</name>
<keyword evidence="2" id="KW-1185">Reference proteome</keyword>
<dbReference type="VEuPathDB" id="AmoebaDB:FDP41_003384"/>